<dbReference type="RefSeq" id="WP_228324512.1">
    <property type="nucleotide sequence ID" value="NZ_CP103837.1"/>
</dbReference>
<proteinExistence type="predicted"/>
<keyword evidence="2" id="KW-1185">Reference proteome</keyword>
<protein>
    <submittedName>
        <fullName evidence="1">Uncharacterized protein</fullName>
    </submittedName>
</protein>
<accession>A0ABZ0D8C3</accession>
<dbReference type="EMBL" id="CP103840">
    <property type="protein sequence ID" value="WOB26535.1"/>
    <property type="molecule type" value="Genomic_DNA"/>
</dbReference>
<dbReference type="GeneID" id="95582290"/>
<evidence type="ECO:0000313" key="1">
    <source>
        <dbReference type="EMBL" id="WOB26535.1"/>
    </source>
</evidence>
<organism evidence="1 2">
    <name type="scientific">Xanthomonas dyei</name>
    <dbReference type="NCBI Taxonomy" id="743699"/>
    <lineage>
        <taxon>Bacteria</taxon>
        <taxon>Pseudomonadati</taxon>
        <taxon>Pseudomonadota</taxon>
        <taxon>Gammaproteobacteria</taxon>
        <taxon>Lysobacterales</taxon>
        <taxon>Lysobacteraceae</taxon>
        <taxon>Xanthomonas</taxon>
    </lineage>
</organism>
<gene>
    <name evidence="1" type="ORF">NYR99_00430</name>
</gene>
<name>A0ABZ0D8C3_9XANT</name>
<sequence length="53" mass="5570">MRTIAAHGDVIAMSAPQCLHAQTSPTLGQAIFDAANAVREILEQLVEHTACAP</sequence>
<reference evidence="1 2" key="1">
    <citation type="submission" date="2022-08" db="EMBL/GenBank/DDBJ databases">
        <title>Whole genome sequencing-based tracing of a 2022 introduction and outbreak of Xanthomonas hortorum pv. pelargonii.</title>
        <authorList>
            <person name="Iruegas-Bocardo F."/>
            <person name="Weisberg A.K."/>
            <person name="Riutta E.R."/>
            <person name="Kilday K."/>
            <person name="Bonkowski J.C."/>
            <person name="Creswell T."/>
            <person name="Daughtrey M.L."/>
            <person name="Rane K."/>
            <person name="Grunwald N.J."/>
            <person name="Chang J.H."/>
            <person name="Putnam M.L."/>
        </authorList>
    </citation>
    <scope>NUCLEOTIDE SEQUENCE [LARGE SCALE GENOMIC DNA]</scope>
    <source>
        <strain evidence="1 2">22-325</strain>
    </source>
</reference>
<evidence type="ECO:0000313" key="2">
    <source>
        <dbReference type="Proteomes" id="UP001304534"/>
    </source>
</evidence>
<dbReference type="Proteomes" id="UP001304534">
    <property type="component" value="Chromosome"/>
</dbReference>